<accession>A0A2P5P9K0</accession>
<keyword evidence="2" id="KW-1185">Reference proteome</keyword>
<name>A0A2P5P9K0_9CHLR</name>
<protein>
    <submittedName>
        <fullName evidence="1">Uncharacterized protein</fullName>
    </submittedName>
</protein>
<evidence type="ECO:0000313" key="1">
    <source>
        <dbReference type="EMBL" id="PPD58972.1"/>
    </source>
</evidence>
<organism evidence="1 2">
    <name type="scientific">Dehalogenimonas etheniformans</name>
    <dbReference type="NCBI Taxonomy" id="1536648"/>
    <lineage>
        <taxon>Bacteria</taxon>
        <taxon>Bacillati</taxon>
        <taxon>Chloroflexota</taxon>
        <taxon>Dehalococcoidia</taxon>
        <taxon>Dehalococcoidales</taxon>
        <taxon>Dehalococcoidaceae</taxon>
        <taxon>Dehalogenimonas</taxon>
    </lineage>
</organism>
<evidence type="ECO:0000313" key="2">
    <source>
        <dbReference type="Proteomes" id="UP000235653"/>
    </source>
</evidence>
<proteinExistence type="predicted"/>
<comment type="caution">
    <text evidence="1">The sequence shown here is derived from an EMBL/GenBank/DDBJ whole genome shotgun (WGS) entry which is preliminary data.</text>
</comment>
<dbReference type="RefSeq" id="WP_102330459.1">
    <property type="nucleotide sequence ID" value="NZ_JQAN02000006.1"/>
</dbReference>
<dbReference type="Proteomes" id="UP000235653">
    <property type="component" value="Unassembled WGS sequence"/>
</dbReference>
<sequence>MLEIRPIRHSLTPAEVRKDPFHICSGCVRNLYPCHCRLAYRMRAGCDEFVALKTPPAQDSDRL</sequence>
<dbReference type="AlphaFoldDB" id="A0A2P5P9K0"/>
<reference evidence="1 2" key="1">
    <citation type="journal article" date="2017" name="ISME J.">
        <title>Grape pomace compost harbors organohalide-respiring Dehalogenimonas species with novel reductive dehalogenase genes.</title>
        <authorList>
            <person name="Yang Y."/>
            <person name="Higgins S.A."/>
            <person name="Yan J."/>
            <person name="Simsir B."/>
            <person name="Chourey K."/>
            <person name="Iyer R."/>
            <person name="Hettich R.L."/>
            <person name="Baldwin B."/>
            <person name="Ogles D.M."/>
            <person name="Loffler F.E."/>
        </authorList>
    </citation>
    <scope>NUCLEOTIDE SEQUENCE [LARGE SCALE GENOMIC DNA]</scope>
    <source>
        <strain evidence="1 2">GP</strain>
    </source>
</reference>
<dbReference type="EMBL" id="JQAN02000006">
    <property type="protein sequence ID" value="PPD58972.1"/>
    <property type="molecule type" value="Genomic_DNA"/>
</dbReference>
<gene>
    <name evidence="1" type="ORF">JP09_003690</name>
</gene>